<reference evidence="8 9" key="1">
    <citation type="submission" date="2024-09" db="EMBL/GenBank/DDBJ databases">
        <authorList>
            <person name="Sun Q."/>
            <person name="Mori K."/>
        </authorList>
    </citation>
    <scope>NUCLEOTIDE SEQUENCE [LARGE SCALE GENOMIC DNA]</scope>
    <source>
        <strain evidence="8 9">JCM 13503</strain>
    </source>
</reference>
<dbReference type="Gene3D" id="1.10.10.10">
    <property type="entry name" value="Winged helix-like DNA-binding domain superfamily/Winged helix DNA-binding domain"/>
    <property type="match status" value="2"/>
</dbReference>
<dbReference type="HAMAP" id="MF_01114">
    <property type="entry name" value="RecX"/>
    <property type="match status" value="1"/>
</dbReference>
<dbReference type="RefSeq" id="WP_380010465.1">
    <property type="nucleotide sequence ID" value="NZ_JBHLYR010000038.1"/>
</dbReference>
<comment type="caution">
    <text evidence="8">The sequence shown here is derived from an EMBL/GenBank/DDBJ whole genome shotgun (WGS) entry which is preliminary data.</text>
</comment>
<dbReference type="InterPro" id="IPR053925">
    <property type="entry name" value="RecX_HTH_3rd"/>
</dbReference>
<gene>
    <name evidence="5 8" type="primary">recX</name>
    <name evidence="8" type="ORF">ACFFLM_12260</name>
</gene>
<comment type="subcellular location">
    <subcellularLocation>
        <location evidence="1 5">Cytoplasm</location>
    </subcellularLocation>
</comment>
<feature type="region of interest" description="Disordered" evidence="6">
    <location>
        <begin position="124"/>
        <end position="146"/>
    </location>
</feature>
<keyword evidence="9" id="KW-1185">Reference proteome</keyword>
<feature type="region of interest" description="Disordered" evidence="6">
    <location>
        <begin position="1"/>
        <end position="43"/>
    </location>
</feature>
<evidence type="ECO:0000313" key="9">
    <source>
        <dbReference type="Proteomes" id="UP001589733"/>
    </source>
</evidence>
<organism evidence="8 9">
    <name type="scientific">Deinococcus oregonensis</name>
    <dbReference type="NCBI Taxonomy" id="1805970"/>
    <lineage>
        <taxon>Bacteria</taxon>
        <taxon>Thermotogati</taxon>
        <taxon>Deinococcota</taxon>
        <taxon>Deinococci</taxon>
        <taxon>Deinococcales</taxon>
        <taxon>Deinococcaceae</taxon>
        <taxon>Deinococcus</taxon>
    </lineage>
</organism>
<proteinExistence type="inferred from homology"/>
<evidence type="ECO:0000256" key="6">
    <source>
        <dbReference type="SAM" id="MobiDB-lite"/>
    </source>
</evidence>
<dbReference type="Pfam" id="PF21981">
    <property type="entry name" value="RecX_HTH3"/>
    <property type="match status" value="1"/>
</dbReference>
<dbReference type="EMBL" id="JBHLYR010000038">
    <property type="protein sequence ID" value="MFB9992741.1"/>
    <property type="molecule type" value="Genomic_DNA"/>
</dbReference>
<evidence type="ECO:0000256" key="4">
    <source>
        <dbReference type="ARBA" id="ARBA00022490"/>
    </source>
</evidence>
<protein>
    <recommendedName>
        <fullName evidence="3 5">Regulatory protein RecX</fullName>
    </recommendedName>
</protein>
<comment type="function">
    <text evidence="5">Modulates RecA activity.</text>
</comment>
<evidence type="ECO:0000259" key="7">
    <source>
        <dbReference type="Pfam" id="PF21981"/>
    </source>
</evidence>
<dbReference type="Proteomes" id="UP001589733">
    <property type="component" value="Unassembled WGS sequence"/>
</dbReference>
<dbReference type="PANTHER" id="PTHR33602">
    <property type="entry name" value="REGULATORY PROTEIN RECX FAMILY PROTEIN"/>
    <property type="match status" value="1"/>
</dbReference>
<dbReference type="InterPro" id="IPR036388">
    <property type="entry name" value="WH-like_DNA-bd_sf"/>
</dbReference>
<evidence type="ECO:0000313" key="8">
    <source>
        <dbReference type="EMBL" id="MFB9992741.1"/>
    </source>
</evidence>
<evidence type="ECO:0000256" key="2">
    <source>
        <dbReference type="ARBA" id="ARBA00009695"/>
    </source>
</evidence>
<evidence type="ECO:0000256" key="5">
    <source>
        <dbReference type="HAMAP-Rule" id="MF_01114"/>
    </source>
</evidence>
<sequence length="205" mass="22640">MGSSGTLPGVTFRPRKPRTNPNPGGSDAEGEPARPARVPTPEEARDNLLAYAFRALGARALTAAELRAKLERRSDDEALVQEVLERVQELGYQDDAQVAQAEGARRGIGGFRVRQTLKRRGVTAPLIDETMQARDPDDEQASATELLSRRWPSLSRKRDPRSSAYGFLARRGFPGAVIWNAIREVSAEQIDDEDAVEPEFVDDEE</sequence>
<name>A0ABV6B1I2_9DEIO</name>
<dbReference type="InterPro" id="IPR003783">
    <property type="entry name" value="Regulatory_RecX"/>
</dbReference>
<accession>A0ABV6B1I2</accession>
<dbReference type="PANTHER" id="PTHR33602:SF1">
    <property type="entry name" value="REGULATORY PROTEIN RECX FAMILY PROTEIN"/>
    <property type="match status" value="1"/>
</dbReference>
<comment type="similarity">
    <text evidence="2 5">Belongs to the RecX family.</text>
</comment>
<evidence type="ECO:0000256" key="3">
    <source>
        <dbReference type="ARBA" id="ARBA00018111"/>
    </source>
</evidence>
<feature type="domain" description="RecX third three-helical" evidence="7">
    <location>
        <begin position="137"/>
        <end position="182"/>
    </location>
</feature>
<evidence type="ECO:0000256" key="1">
    <source>
        <dbReference type="ARBA" id="ARBA00004496"/>
    </source>
</evidence>
<keyword evidence="4 5" id="KW-0963">Cytoplasm</keyword>